<accession>A0A9W3D8L6</accession>
<dbReference type="GeneID" id="130508535"/>
<sequence length="210" mass="24369">MREYAYSWISIKVEDGESTRFWSDNWSPFGNIRDFFSITIPSALGIRQTATLADIYYDEAWHLPAPRSDSQLALHVFLTTLRLSQSQDSYEWNQPGNSSPTFKTGLTYNLIKPHQTPVSWSKIIWFSRGIPRQSFLAWLVILNRCPTRDRIISWGLPTSPLCLLCNAANESRDHIFFECPFSFAVWSFLAVKANCRADRNWAQNVHYLEH</sequence>
<keyword evidence="2" id="KW-1185">Reference proteome</keyword>
<dbReference type="OrthoDB" id="1107057at2759"/>
<evidence type="ECO:0000313" key="2">
    <source>
        <dbReference type="Proteomes" id="UP000504610"/>
    </source>
</evidence>
<reference evidence="3" key="2">
    <citation type="submission" date="2025-08" db="UniProtKB">
        <authorList>
            <consortium name="RefSeq"/>
        </authorList>
    </citation>
    <scope>IDENTIFICATION</scope>
    <source>
        <tissue evidence="3">Leaf</tissue>
    </source>
</reference>
<evidence type="ECO:0000313" key="3">
    <source>
        <dbReference type="RefSeq" id="XP_056860076.1"/>
    </source>
</evidence>
<dbReference type="Pfam" id="PF13966">
    <property type="entry name" value="zf-RVT"/>
    <property type="match status" value="1"/>
</dbReference>
<feature type="domain" description="Reverse transcriptase zinc-binding" evidence="1">
    <location>
        <begin position="102"/>
        <end position="186"/>
    </location>
</feature>
<proteinExistence type="predicted"/>
<dbReference type="InterPro" id="IPR026960">
    <property type="entry name" value="RVT-Znf"/>
</dbReference>
<dbReference type="Proteomes" id="UP000504610">
    <property type="component" value="Chromosome 2"/>
</dbReference>
<reference evidence="2" key="1">
    <citation type="journal article" date="2019" name="Database">
        <title>The radish genome database (RadishGD): an integrated information resource for radish genomics.</title>
        <authorList>
            <person name="Yu H.J."/>
            <person name="Baek S."/>
            <person name="Lee Y.J."/>
            <person name="Cho A."/>
            <person name="Mun J.H."/>
        </authorList>
    </citation>
    <scope>NUCLEOTIDE SEQUENCE [LARGE SCALE GENOMIC DNA]</scope>
    <source>
        <strain evidence="2">cv. WK10039</strain>
    </source>
</reference>
<organism evidence="2 3">
    <name type="scientific">Raphanus sativus</name>
    <name type="common">Radish</name>
    <name type="synonym">Raphanus raphanistrum var. sativus</name>
    <dbReference type="NCBI Taxonomy" id="3726"/>
    <lineage>
        <taxon>Eukaryota</taxon>
        <taxon>Viridiplantae</taxon>
        <taxon>Streptophyta</taxon>
        <taxon>Embryophyta</taxon>
        <taxon>Tracheophyta</taxon>
        <taxon>Spermatophyta</taxon>
        <taxon>Magnoliopsida</taxon>
        <taxon>eudicotyledons</taxon>
        <taxon>Gunneridae</taxon>
        <taxon>Pentapetalae</taxon>
        <taxon>rosids</taxon>
        <taxon>malvids</taxon>
        <taxon>Brassicales</taxon>
        <taxon>Brassicaceae</taxon>
        <taxon>Brassiceae</taxon>
        <taxon>Raphanus</taxon>
    </lineage>
</organism>
<dbReference type="AlphaFoldDB" id="A0A9W3D8L6"/>
<gene>
    <name evidence="3" type="primary">LOC130508535</name>
</gene>
<dbReference type="KEGG" id="rsz:130508535"/>
<dbReference type="RefSeq" id="XP_056860076.1">
    <property type="nucleotide sequence ID" value="XM_057004096.1"/>
</dbReference>
<evidence type="ECO:0000259" key="1">
    <source>
        <dbReference type="Pfam" id="PF13966"/>
    </source>
</evidence>
<name>A0A9W3D8L6_RAPSA</name>
<protein>
    <submittedName>
        <fullName evidence="3">Uncharacterized protein LOC130508535</fullName>
    </submittedName>
</protein>